<name>A0A814SU94_9BILA</name>
<dbReference type="SUPFAM" id="SSF51905">
    <property type="entry name" value="FAD/NAD(P)-binding domain"/>
    <property type="match status" value="1"/>
</dbReference>
<dbReference type="SUPFAM" id="SSF54373">
    <property type="entry name" value="FAD-linked reductases, C-terminal domain"/>
    <property type="match status" value="1"/>
</dbReference>
<dbReference type="EMBL" id="CAJNOT010001141">
    <property type="protein sequence ID" value="CAF1152575.1"/>
    <property type="molecule type" value="Genomic_DNA"/>
</dbReference>
<sequence>MEQHYRVVIVGAGIAGLSCAKYLIENGINDFVIIEAHDQIGGRCRTIKLFEHPIELGSEPLHGDILNNPLYQLAEEHHLIDIDDKGSDRDDCYHDEDAESIDEDVIDEVRKVYDEILEKKVPTYPYENYPDLSLGEFISAELEQYIKMKTLTLDKDEIDEQQKVINWLSKQHPYLNAIGCNKLTDVSVQGWNSLERLPSNNQYNTETTYIHGGFLNFLQRIFTDKINENKIELNTIVKRISIHEEEQYVDVEIIKNNQQLIIYQAKHVVCTQSVGCLKHSMHQMFIPPLPHAKRMCIQKLGFGTIDKIYLVFPQPFWDVDFETFNFLWDTNQLDTEWKLKCFTNTSFNSQWCKNINGFYVHHRLSNVLVTQISGEAAKYIETISDELLAMAFQELLCLFYPDNQSPLPEQIIRSRWFHQPFIHGTHTFIKIGSSIHDIKQLAVPWPNKPAKPLILFAGEGTHERFYGTTHGAYMTGIREAKRIVELY</sequence>
<evidence type="ECO:0000313" key="2">
    <source>
        <dbReference type="EMBL" id="CAF1152575.1"/>
    </source>
</evidence>
<comment type="caution">
    <text evidence="2">The sequence shown here is derived from an EMBL/GenBank/DDBJ whole genome shotgun (WGS) entry which is preliminary data.</text>
</comment>
<dbReference type="Pfam" id="PF01593">
    <property type="entry name" value="Amino_oxidase"/>
    <property type="match status" value="1"/>
</dbReference>
<dbReference type="GO" id="GO:0046592">
    <property type="term" value="F:polyamine oxidase activity"/>
    <property type="evidence" value="ECO:0007669"/>
    <property type="project" value="TreeGrafter"/>
</dbReference>
<dbReference type="AlphaFoldDB" id="A0A814SU94"/>
<dbReference type="PANTHER" id="PTHR10742:SF416">
    <property type="entry name" value="SPERMINE OXIDASE"/>
    <property type="match status" value="1"/>
</dbReference>
<feature type="domain" description="Amine oxidase" evidence="1">
    <location>
        <begin position="14"/>
        <end position="483"/>
    </location>
</feature>
<dbReference type="Gene3D" id="3.50.50.60">
    <property type="entry name" value="FAD/NAD(P)-binding domain"/>
    <property type="match status" value="1"/>
</dbReference>
<protein>
    <recommendedName>
        <fullName evidence="1">Amine oxidase domain-containing protein</fullName>
    </recommendedName>
</protein>
<evidence type="ECO:0000259" key="1">
    <source>
        <dbReference type="Pfam" id="PF01593"/>
    </source>
</evidence>
<dbReference type="InterPro" id="IPR050281">
    <property type="entry name" value="Flavin_monoamine_oxidase"/>
</dbReference>
<evidence type="ECO:0000313" key="3">
    <source>
        <dbReference type="EMBL" id="CAF3725812.1"/>
    </source>
</evidence>
<organism evidence="2 4">
    <name type="scientific">Rotaria sordida</name>
    <dbReference type="NCBI Taxonomy" id="392033"/>
    <lineage>
        <taxon>Eukaryota</taxon>
        <taxon>Metazoa</taxon>
        <taxon>Spiralia</taxon>
        <taxon>Gnathifera</taxon>
        <taxon>Rotifera</taxon>
        <taxon>Eurotatoria</taxon>
        <taxon>Bdelloidea</taxon>
        <taxon>Philodinida</taxon>
        <taxon>Philodinidae</taxon>
        <taxon>Rotaria</taxon>
    </lineage>
</organism>
<dbReference type="Proteomes" id="UP000663864">
    <property type="component" value="Unassembled WGS sequence"/>
</dbReference>
<dbReference type="PROSITE" id="PS51257">
    <property type="entry name" value="PROKAR_LIPOPROTEIN"/>
    <property type="match status" value="1"/>
</dbReference>
<dbReference type="PRINTS" id="PR00420">
    <property type="entry name" value="RNGMNOXGNASE"/>
</dbReference>
<reference evidence="2" key="1">
    <citation type="submission" date="2021-02" db="EMBL/GenBank/DDBJ databases">
        <authorList>
            <person name="Nowell W R."/>
        </authorList>
    </citation>
    <scope>NUCLEOTIDE SEQUENCE</scope>
</reference>
<accession>A0A814SU94</accession>
<dbReference type="PANTHER" id="PTHR10742">
    <property type="entry name" value="FLAVIN MONOAMINE OXIDASE"/>
    <property type="match status" value="1"/>
</dbReference>
<dbReference type="InterPro" id="IPR036188">
    <property type="entry name" value="FAD/NAD-bd_sf"/>
</dbReference>
<evidence type="ECO:0000313" key="4">
    <source>
        <dbReference type="Proteomes" id="UP000663864"/>
    </source>
</evidence>
<dbReference type="InterPro" id="IPR002937">
    <property type="entry name" value="Amino_oxidase"/>
</dbReference>
<proteinExistence type="predicted"/>
<gene>
    <name evidence="3" type="ORF">JBS370_LOCUS11091</name>
    <name evidence="2" type="ORF">ZHD862_LOCUS20246</name>
</gene>
<dbReference type="Proteomes" id="UP000663836">
    <property type="component" value="Unassembled WGS sequence"/>
</dbReference>
<dbReference type="Gene3D" id="3.90.660.10">
    <property type="match status" value="1"/>
</dbReference>
<dbReference type="EMBL" id="CAJOBD010000839">
    <property type="protein sequence ID" value="CAF3725812.1"/>
    <property type="molecule type" value="Genomic_DNA"/>
</dbReference>